<dbReference type="InterPro" id="IPR026960">
    <property type="entry name" value="RVT-Znf"/>
</dbReference>
<feature type="domain" description="Reverse transcriptase zinc-binding" evidence="1">
    <location>
        <begin position="5"/>
        <end position="72"/>
    </location>
</feature>
<accession>A0A392M011</accession>
<evidence type="ECO:0000313" key="3">
    <source>
        <dbReference type="Proteomes" id="UP000265520"/>
    </source>
</evidence>
<organism evidence="2 3">
    <name type="scientific">Trifolium medium</name>
    <dbReference type="NCBI Taxonomy" id="97028"/>
    <lineage>
        <taxon>Eukaryota</taxon>
        <taxon>Viridiplantae</taxon>
        <taxon>Streptophyta</taxon>
        <taxon>Embryophyta</taxon>
        <taxon>Tracheophyta</taxon>
        <taxon>Spermatophyta</taxon>
        <taxon>Magnoliopsida</taxon>
        <taxon>eudicotyledons</taxon>
        <taxon>Gunneridae</taxon>
        <taxon>Pentapetalae</taxon>
        <taxon>rosids</taxon>
        <taxon>fabids</taxon>
        <taxon>Fabales</taxon>
        <taxon>Fabaceae</taxon>
        <taxon>Papilionoideae</taxon>
        <taxon>50 kb inversion clade</taxon>
        <taxon>NPAAA clade</taxon>
        <taxon>Hologalegina</taxon>
        <taxon>IRL clade</taxon>
        <taxon>Trifolieae</taxon>
        <taxon>Trifolium</taxon>
    </lineage>
</organism>
<reference evidence="2 3" key="1">
    <citation type="journal article" date="2018" name="Front. Plant Sci.">
        <title>Red Clover (Trifolium pratense) and Zigzag Clover (T. medium) - A Picture of Genomic Similarities and Differences.</title>
        <authorList>
            <person name="Dluhosova J."/>
            <person name="Istvanek J."/>
            <person name="Nedelnik J."/>
            <person name="Repkova J."/>
        </authorList>
    </citation>
    <scope>NUCLEOTIDE SEQUENCE [LARGE SCALE GENOMIC DNA]</scope>
    <source>
        <strain evidence="3">cv. 10/8</strain>
        <tissue evidence="2">Leaf</tissue>
    </source>
</reference>
<name>A0A392M011_9FABA</name>
<protein>
    <submittedName>
        <fullName evidence="2">70 kDa peptidyl-prolyl isomerase</fullName>
    </submittedName>
</protein>
<dbReference type="Proteomes" id="UP000265520">
    <property type="component" value="Unassembled WGS sequence"/>
</dbReference>
<dbReference type="EMBL" id="LXQA010001202">
    <property type="protein sequence ID" value="MCH80569.1"/>
    <property type="molecule type" value="Genomic_DNA"/>
</dbReference>
<dbReference type="Pfam" id="PF13966">
    <property type="entry name" value="zf-RVT"/>
    <property type="match status" value="1"/>
</dbReference>
<keyword evidence="2" id="KW-0413">Isomerase</keyword>
<evidence type="ECO:0000313" key="2">
    <source>
        <dbReference type="EMBL" id="MCH80569.1"/>
    </source>
</evidence>
<sequence>MDAMSTFLWHKQVPAKVSVLAWRLVRNRLPTKDNLVAHHIIHPDSQFCVTGCGGLETTHHLLLSCLVFAPLWRLVRAWIGISTTDPNTLQDHLVQFTYSVGGSQSRRSFMQLIWLCCIWVVWNERNNRVFKAKEATLHQISSVVVVVQ</sequence>
<proteinExistence type="predicted"/>
<keyword evidence="3" id="KW-1185">Reference proteome</keyword>
<evidence type="ECO:0000259" key="1">
    <source>
        <dbReference type="Pfam" id="PF13966"/>
    </source>
</evidence>
<dbReference type="GO" id="GO:0016853">
    <property type="term" value="F:isomerase activity"/>
    <property type="evidence" value="ECO:0007669"/>
    <property type="project" value="UniProtKB-KW"/>
</dbReference>
<dbReference type="AlphaFoldDB" id="A0A392M011"/>
<gene>
    <name evidence="2" type="ORF">A2U01_0001339</name>
</gene>
<comment type="caution">
    <text evidence="2">The sequence shown here is derived from an EMBL/GenBank/DDBJ whole genome shotgun (WGS) entry which is preliminary data.</text>
</comment>